<sequence length="546" mass="61148">MPGSEDGSAAPSYSVPGTPVVSLEYPCIVENTEKAIDMLGGRKEVAQILLPNNEKPLGLKFRPHDPAGRTVIPHNKQTNNLLLSITVPKRTGRKRKRGSGEPFQESPADRHSRKDVAYLLRSLNDNPQRYQTEVVGSIQSTHVWRTMPDLVYSSMGSSFLSEIQTKVLPQQYPLLKQWSLPRTYGLANTETVPPPVLSTQSLPINYTYRQNPAVKTVADPQSGKQVLFNLAAPAKLLTYQCQYNDAEWPDQPPPNCPPISERPQSHQQLFQTMVKLFDERPVWTRRALLNQFPDDAPCAAARHLIAYMAFAIRSGPWRDTLCKYGVDPRKDRSYRKYQTVMLLLAKSAKAKPHLREDFERSWARSKDKSSHIFTGKPPFPRDGQVWQLCDLEDPQLKPLVDTPDITLRPECEIRQLGWYHSGTIAKIRVALKAKTDALISNEKIDEEALARFLTLPDRLDFSEVAQADEGADQSQVAYLPKDAAQQEKEWAIAYRTLCRTIAASLSKAGGAQANSKGAQVLGSSVAPMGYGLEEDESDEDAEEDNE</sequence>
<dbReference type="GO" id="GO:0001002">
    <property type="term" value="F:RNA polymerase III type 1 promoter sequence-specific DNA binding"/>
    <property type="evidence" value="ECO:0007669"/>
    <property type="project" value="TreeGrafter"/>
</dbReference>
<dbReference type="AlphaFoldDB" id="A0AAN6IF63"/>
<feature type="compositionally biased region" description="Acidic residues" evidence="5">
    <location>
        <begin position="532"/>
        <end position="546"/>
    </location>
</feature>
<dbReference type="Pfam" id="PF17682">
    <property type="entry name" value="Tau95_N"/>
    <property type="match status" value="1"/>
</dbReference>
<keyword evidence="2" id="KW-0238">DNA-binding</keyword>
<evidence type="ECO:0000313" key="9">
    <source>
        <dbReference type="Proteomes" id="UP001203852"/>
    </source>
</evidence>
<dbReference type="EMBL" id="MU404352">
    <property type="protein sequence ID" value="KAI1615263.1"/>
    <property type="molecule type" value="Genomic_DNA"/>
</dbReference>
<evidence type="ECO:0000256" key="2">
    <source>
        <dbReference type="ARBA" id="ARBA00023125"/>
    </source>
</evidence>
<keyword evidence="3" id="KW-0804">Transcription</keyword>
<evidence type="ECO:0000256" key="4">
    <source>
        <dbReference type="ARBA" id="ARBA00023242"/>
    </source>
</evidence>
<dbReference type="PANTHER" id="PTHR13230:SF5">
    <property type="entry name" value="GENERAL TRANSCRIPTION FACTOR 3C POLYPEPTIDE 5"/>
    <property type="match status" value="1"/>
</dbReference>
<accession>A0AAN6IF63</accession>
<evidence type="ECO:0000256" key="5">
    <source>
        <dbReference type="SAM" id="MobiDB-lite"/>
    </source>
</evidence>
<dbReference type="GO" id="GO:0000127">
    <property type="term" value="C:transcription factor TFIIIC complex"/>
    <property type="evidence" value="ECO:0007669"/>
    <property type="project" value="InterPro"/>
</dbReference>
<gene>
    <name evidence="8" type="ORF">EDD36DRAFT_473059</name>
</gene>
<comment type="caution">
    <text evidence="8">The sequence shown here is derived from an EMBL/GenBank/DDBJ whole genome shotgun (WGS) entry which is preliminary data.</text>
</comment>
<dbReference type="GO" id="GO:0005634">
    <property type="term" value="C:nucleus"/>
    <property type="evidence" value="ECO:0007669"/>
    <property type="project" value="UniProtKB-SubCell"/>
</dbReference>
<feature type="domain" description="Transcription factor IIIC subunit 5 HTH" evidence="6">
    <location>
        <begin position="192"/>
        <end position="341"/>
    </location>
</feature>
<dbReference type="GO" id="GO:0001003">
    <property type="term" value="F:RNA polymerase III type 2 promoter sequence-specific DNA binding"/>
    <property type="evidence" value="ECO:0007669"/>
    <property type="project" value="TreeGrafter"/>
</dbReference>
<organism evidence="8 9">
    <name type="scientific">Exophiala viscosa</name>
    <dbReference type="NCBI Taxonomy" id="2486360"/>
    <lineage>
        <taxon>Eukaryota</taxon>
        <taxon>Fungi</taxon>
        <taxon>Dikarya</taxon>
        <taxon>Ascomycota</taxon>
        <taxon>Pezizomycotina</taxon>
        <taxon>Eurotiomycetes</taxon>
        <taxon>Chaetothyriomycetidae</taxon>
        <taxon>Chaetothyriales</taxon>
        <taxon>Herpotrichiellaceae</taxon>
        <taxon>Exophiala</taxon>
    </lineage>
</organism>
<comment type="subcellular location">
    <subcellularLocation>
        <location evidence="1">Nucleus</location>
    </subcellularLocation>
</comment>
<dbReference type="InterPro" id="IPR040454">
    <property type="entry name" value="TF_IIIC_Tfc1/Sfc1"/>
</dbReference>
<evidence type="ECO:0000259" key="6">
    <source>
        <dbReference type="Pfam" id="PF09734"/>
    </source>
</evidence>
<feature type="region of interest" description="Disordered" evidence="5">
    <location>
        <begin position="525"/>
        <end position="546"/>
    </location>
</feature>
<evidence type="ECO:0000256" key="3">
    <source>
        <dbReference type="ARBA" id="ARBA00023163"/>
    </source>
</evidence>
<reference evidence="8" key="1">
    <citation type="journal article" date="2022" name="bioRxiv">
        <title>Deciphering the potential niche of two novel black yeast fungi from a biological soil crust based on their genomes, phenotypes, and melanin regulation.</title>
        <authorList>
            <consortium name="DOE Joint Genome Institute"/>
            <person name="Carr E.C."/>
            <person name="Barton Q."/>
            <person name="Grambo S."/>
            <person name="Sullivan M."/>
            <person name="Renfro C.M."/>
            <person name="Kuo A."/>
            <person name="Pangilinan J."/>
            <person name="Lipzen A."/>
            <person name="Keymanesh K."/>
            <person name="Savage E."/>
            <person name="Barry K."/>
            <person name="Grigoriev I.V."/>
            <person name="Riekhof W.R."/>
            <person name="Harris S.S."/>
        </authorList>
    </citation>
    <scope>NUCLEOTIDE SEQUENCE</scope>
    <source>
        <strain evidence="8">JF 03-4F</strain>
    </source>
</reference>
<dbReference type="Pfam" id="PF09734">
    <property type="entry name" value="Tau95"/>
    <property type="match status" value="1"/>
</dbReference>
<feature type="region of interest" description="Disordered" evidence="5">
    <location>
        <begin position="87"/>
        <end position="112"/>
    </location>
</feature>
<dbReference type="InterPro" id="IPR041499">
    <property type="entry name" value="Tfc1/Sfc1_N"/>
</dbReference>
<keyword evidence="4" id="KW-0539">Nucleus</keyword>
<dbReference type="PANTHER" id="PTHR13230">
    <property type="entry name" value="GENERAL TRANSCRIPTION FACTOR IIIC, POLYPEPTIDE 5"/>
    <property type="match status" value="1"/>
</dbReference>
<dbReference type="Proteomes" id="UP001203852">
    <property type="component" value="Unassembled WGS sequence"/>
</dbReference>
<feature type="domain" description="Transcription factor IIIC subunit Tfc1/Sfc1 triple barrel" evidence="7">
    <location>
        <begin position="21"/>
        <end position="153"/>
    </location>
</feature>
<dbReference type="InterPro" id="IPR042536">
    <property type="entry name" value="TFIIIC_tauA_Sfc1"/>
</dbReference>
<protein>
    <submittedName>
        <fullName evidence="8">RNA polymerase III transcription factor IIIC subunit-domain-containing protein</fullName>
    </submittedName>
</protein>
<dbReference type="InterPro" id="IPR019136">
    <property type="entry name" value="TF_IIIC_su-5_HTH"/>
</dbReference>
<name>A0AAN6IF63_9EURO</name>
<dbReference type="Gene3D" id="3.30.200.160">
    <property type="entry name" value="TFIIIC, subcomplex tauA, subunit Sfc1, barrel domain"/>
    <property type="match status" value="1"/>
</dbReference>
<proteinExistence type="predicted"/>
<keyword evidence="9" id="KW-1185">Reference proteome</keyword>
<dbReference type="GO" id="GO:0006384">
    <property type="term" value="P:transcription initiation at RNA polymerase III promoter"/>
    <property type="evidence" value="ECO:0007669"/>
    <property type="project" value="InterPro"/>
</dbReference>
<evidence type="ECO:0000313" key="8">
    <source>
        <dbReference type="EMBL" id="KAI1615263.1"/>
    </source>
</evidence>
<evidence type="ECO:0000259" key="7">
    <source>
        <dbReference type="Pfam" id="PF17682"/>
    </source>
</evidence>
<evidence type="ECO:0000256" key="1">
    <source>
        <dbReference type="ARBA" id="ARBA00004123"/>
    </source>
</evidence>